<feature type="region of interest" description="Disordered" evidence="1">
    <location>
        <begin position="1112"/>
        <end position="1136"/>
    </location>
</feature>
<reference evidence="4" key="1">
    <citation type="submission" date="2021-11" db="EMBL/GenBank/DDBJ databases">
        <authorList>
            <consortium name="Genoscope - CEA"/>
            <person name="William W."/>
        </authorList>
    </citation>
    <scope>NUCLEOTIDE SEQUENCE</scope>
</reference>
<dbReference type="AlphaFoldDB" id="A0A8J2SXD6"/>
<feature type="signal peptide" evidence="3">
    <location>
        <begin position="1"/>
        <end position="18"/>
    </location>
</feature>
<feature type="chain" id="PRO_5035185418" evidence="3">
    <location>
        <begin position="19"/>
        <end position="1136"/>
    </location>
</feature>
<feature type="transmembrane region" description="Helical" evidence="2">
    <location>
        <begin position="876"/>
        <end position="894"/>
    </location>
</feature>
<evidence type="ECO:0000313" key="4">
    <source>
        <dbReference type="EMBL" id="CAH0376922.1"/>
    </source>
</evidence>
<evidence type="ECO:0000256" key="1">
    <source>
        <dbReference type="SAM" id="MobiDB-lite"/>
    </source>
</evidence>
<feature type="transmembrane region" description="Helical" evidence="2">
    <location>
        <begin position="1014"/>
        <end position="1037"/>
    </location>
</feature>
<dbReference type="PANTHER" id="PTHR34730:SF1">
    <property type="entry name" value="PARAQUAT-INDUCIBLE PROTEIN A"/>
    <property type="match status" value="1"/>
</dbReference>
<organism evidence="4 5">
    <name type="scientific">Pelagomonas calceolata</name>
    <dbReference type="NCBI Taxonomy" id="35677"/>
    <lineage>
        <taxon>Eukaryota</taxon>
        <taxon>Sar</taxon>
        <taxon>Stramenopiles</taxon>
        <taxon>Ochrophyta</taxon>
        <taxon>Pelagophyceae</taxon>
        <taxon>Pelagomonadales</taxon>
        <taxon>Pelagomonadaceae</taxon>
        <taxon>Pelagomonas</taxon>
    </lineage>
</organism>
<dbReference type="OrthoDB" id="422471at2759"/>
<feature type="transmembrane region" description="Helical" evidence="2">
    <location>
        <begin position="652"/>
        <end position="671"/>
    </location>
</feature>
<dbReference type="EMBL" id="CAKKNE010000005">
    <property type="protein sequence ID" value="CAH0376922.1"/>
    <property type="molecule type" value="Genomic_DNA"/>
</dbReference>
<feature type="transmembrane region" description="Helical" evidence="2">
    <location>
        <begin position="979"/>
        <end position="1002"/>
    </location>
</feature>
<comment type="caution">
    <text evidence="4">The sequence shown here is derived from an EMBL/GenBank/DDBJ whole genome shotgun (WGS) entry which is preliminary data.</text>
</comment>
<feature type="transmembrane region" description="Helical" evidence="2">
    <location>
        <begin position="915"/>
        <end position="935"/>
    </location>
</feature>
<feature type="transmembrane region" description="Helical" evidence="2">
    <location>
        <begin position="821"/>
        <end position="844"/>
    </location>
</feature>
<feature type="transmembrane region" description="Helical" evidence="2">
    <location>
        <begin position="781"/>
        <end position="809"/>
    </location>
</feature>
<keyword evidence="3" id="KW-0732">Signal</keyword>
<name>A0A8J2SXD6_9STRA</name>
<sequence>MRITLLIAGAAIAGAAAAAPKSDPLSAWLYNLEFPLPDAHGVVDGVDVSLTQATCTHAQIKSLEATGYQTTISINTKDAALDCAFSWAYQTQHLKGNGRASASLLVKKAAASIILNASQETRPRPISSSLRNCSAAAKVTALKVKGGLTGALLELLAPWIERKLSGEVGPALCGTLKPLVDANLTRLIRTTTALASTCAMKARRRNERDLQQAGAASRSDLLDWRTPRVTALTKIAGRLGNCAARQGVNMNLNVSKTFRTPLGDIKVGVTYLNVRGVSELSIAPARNNSFVARATGDVAIKSTINLEVTSPLSPSSLTETFAASVSARKASIDGALRVALAPTKSQPFGALVRTPLQCLARSLDTVSITDIDIAAAAYARAELAPQGTPSPLAAGVDATLNVLFDLIVRSFPGFIDDAIACSMDAARENANDDVQRRIATARRAPCAPPSTKGTVDWAASPLLDALDGLSVETANFGLQCLVEGRTTAIGEAAVTVNGVDTLSKLDLSGRGSEIDAALGIDGPASVVVKVDGKNASLHISDLSIDASVTVPLVSTIEDATLDDGGCAFITSLGPPAVDTLSIQAQSSLAVNGFDGQTNEALSNVGSALAYEVGDVWNDNGRVALNARWAAQLDAASKRCSGDKHKKQSKAPWALVICVVLVAVVAIVFIGLKVDDALAPNELEAPLLPEQPSIEEDLELLTSPQSLATNAPPYMKILLPMGLVLTTALFIWSHVAYAATVKLEVRLLPHAGLAGGAEVLHLGDLFRFSLTSSVKDMWQAHVYVLAVLVALCSGVWPYTKIILLGVCWFYTPPKRGQILEWIDVLGKWALVDTFVMTLMLVAFHFDVTVGDTTGDIKAASLVDAVTVRVFVEALPSFFVYVLASCLSLVLGHVTVARHRSFDVVDDAPLALCSMRYILGFAAMLVLVIVGCCLASFDFHIQGLAGLVLGDKAKRRYSLISLGEAIPGSSKDARGAVSLEVVYFFFGFALPLVQLVLLAVLWVVPLSLKLQQRLYVACEVSTSWAALDVFAVGVVAALLEISKFAQFMVGHRCDALNRFLGKHLDRALGGDDKCFDVSTELTRGAWVLLPAAFVSGVVGVVLLRKAKAKLDERVERARAKDDEASSASSSDGEDSLSL</sequence>
<keyword evidence="2" id="KW-0472">Membrane</keyword>
<dbReference type="Proteomes" id="UP000789595">
    <property type="component" value="Unassembled WGS sequence"/>
</dbReference>
<proteinExistence type="predicted"/>
<accession>A0A8J2SXD6</accession>
<keyword evidence="2" id="KW-1133">Transmembrane helix</keyword>
<dbReference type="InterPro" id="IPR007498">
    <property type="entry name" value="PqiA-like"/>
</dbReference>
<dbReference type="PANTHER" id="PTHR34730">
    <property type="entry name" value="UNNAMED PRODUCT"/>
    <property type="match status" value="1"/>
</dbReference>
<evidence type="ECO:0000313" key="5">
    <source>
        <dbReference type="Proteomes" id="UP000789595"/>
    </source>
</evidence>
<dbReference type="Pfam" id="PF04403">
    <property type="entry name" value="PqiA"/>
    <property type="match status" value="2"/>
</dbReference>
<evidence type="ECO:0000256" key="2">
    <source>
        <dbReference type="SAM" id="Phobius"/>
    </source>
</evidence>
<evidence type="ECO:0000256" key="3">
    <source>
        <dbReference type="SAM" id="SignalP"/>
    </source>
</evidence>
<feature type="transmembrane region" description="Helical" evidence="2">
    <location>
        <begin position="716"/>
        <end position="738"/>
    </location>
</feature>
<dbReference type="Gene3D" id="3.15.10.10">
    <property type="entry name" value="Bactericidal permeability-increasing protein, domain 1"/>
    <property type="match status" value="1"/>
</dbReference>
<gene>
    <name evidence="4" type="ORF">PECAL_5P15190</name>
</gene>
<feature type="compositionally biased region" description="Basic and acidic residues" evidence="1">
    <location>
        <begin position="1112"/>
        <end position="1121"/>
    </location>
</feature>
<keyword evidence="5" id="KW-1185">Reference proteome</keyword>
<keyword evidence="2" id="KW-0812">Transmembrane</keyword>
<protein>
    <submittedName>
        <fullName evidence="4">Uncharacterized protein</fullName>
    </submittedName>
</protein>
<feature type="transmembrane region" description="Helical" evidence="2">
    <location>
        <begin position="1083"/>
        <end position="1101"/>
    </location>
</feature>